<organism evidence="14">
    <name type="scientific">Medioppia subpectinata</name>
    <dbReference type="NCBI Taxonomy" id="1979941"/>
    <lineage>
        <taxon>Eukaryota</taxon>
        <taxon>Metazoa</taxon>
        <taxon>Ecdysozoa</taxon>
        <taxon>Arthropoda</taxon>
        <taxon>Chelicerata</taxon>
        <taxon>Arachnida</taxon>
        <taxon>Acari</taxon>
        <taxon>Acariformes</taxon>
        <taxon>Sarcoptiformes</taxon>
        <taxon>Oribatida</taxon>
        <taxon>Brachypylina</taxon>
        <taxon>Oppioidea</taxon>
        <taxon>Oppiidae</taxon>
        <taxon>Medioppia</taxon>
    </lineage>
</organism>
<dbReference type="GO" id="GO:0016020">
    <property type="term" value="C:membrane"/>
    <property type="evidence" value="ECO:0007669"/>
    <property type="project" value="UniProtKB-SubCell"/>
</dbReference>
<dbReference type="InterPro" id="IPR035437">
    <property type="entry name" value="SNase_OB-fold_sf"/>
</dbReference>
<feature type="domain" description="Tudor" evidence="12">
    <location>
        <begin position="534"/>
        <end position="595"/>
    </location>
</feature>
<dbReference type="AlphaFoldDB" id="A0A7R9Q5R1"/>
<dbReference type="SMART" id="SM00333">
    <property type="entry name" value="TUDOR"/>
    <property type="match status" value="1"/>
</dbReference>
<dbReference type="PANTHER" id="PTHR22948:SF29">
    <property type="entry name" value="FI02030P-RELATED"/>
    <property type="match status" value="1"/>
</dbReference>
<dbReference type="EMBL" id="OC865002">
    <property type="protein sequence ID" value="CAD7632102.1"/>
    <property type="molecule type" value="Genomic_DNA"/>
</dbReference>
<keyword evidence="5 11" id="KW-0812">Transmembrane</keyword>
<keyword evidence="8 11" id="KW-1133">Transmembrane helix</keyword>
<name>A0A7R9Q5R1_9ACAR</name>
<dbReference type="PROSITE" id="PS51644">
    <property type="entry name" value="HTH_OST"/>
    <property type="match status" value="1"/>
</dbReference>
<evidence type="ECO:0000313" key="14">
    <source>
        <dbReference type="EMBL" id="CAD7632102.1"/>
    </source>
</evidence>
<feature type="transmembrane region" description="Helical" evidence="11">
    <location>
        <begin position="864"/>
        <end position="884"/>
    </location>
</feature>
<keyword evidence="9 11" id="KW-0472">Membrane</keyword>
<dbReference type="GO" id="GO:0007283">
    <property type="term" value="P:spermatogenesis"/>
    <property type="evidence" value="ECO:0007669"/>
    <property type="project" value="UniProtKB-KW"/>
</dbReference>
<feature type="transmembrane region" description="Helical" evidence="11">
    <location>
        <begin position="773"/>
        <end position="795"/>
    </location>
</feature>
<evidence type="ECO:0000256" key="9">
    <source>
        <dbReference type="ARBA" id="ARBA00023136"/>
    </source>
</evidence>
<evidence type="ECO:0000256" key="5">
    <source>
        <dbReference type="ARBA" id="ARBA00022692"/>
    </source>
</evidence>
<dbReference type="InterPro" id="IPR025605">
    <property type="entry name" value="OST-HTH/LOTUS_dom"/>
</dbReference>
<dbReference type="PANTHER" id="PTHR22948">
    <property type="entry name" value="TUDOR DOMAIN CONTAINING PROTEIN"/>
    <property type="match status" value="1"/>
</dbReference>
<keyword evidence="7" id="KW-0744">Spermatogenesis</keyword>
<comment type="subcellular location">
    <subcellularLocation>
        <location evidence="2">Cytoplasm</location>
    </subcellularLocation>
    <subcellularLocation>
        <location evidence="1">Membrane</location>
        <topology evidence="1">Multi-pass membrane protein</topology>
    </subcellularLocation>
</comment>
<keyword evidence="6" id="KW-0677">Repeat</keyword>
<keyword evidence="4" id="KW-0963">Cytoplasm</keyword>
<evidence type="ECO:0000259" key="13">
    <source>
        <dbReference type="PROSITE" id="PS51644"/>
    </source>
</evidence>
<evidence type="ECO:0000256" key="3">
    <source>
        <dbReference type="ARBA" id="ARBA00006945"/>
    </source>
</evidence>
<keyword evidence="15" id="KW-1185">Reference proteome</keyword>
<sequence>MHTPPSMAKLEESDLLSDTKCIINSLVIPYPKGLTLRKLCQEFRDSEDIPYRELGFSSLTAFLKSMPEIRLNGNLADIHTVVLFPVANESTQHIIALVKGQKKEKDRGPPLRRPAFNFGGNGFNGFNRAPNRGPNTYHGAGRGANRPRFNLSNGGLTSGIGTGARMGAGVMAANKPANTASAANSRSTSMGSMVNKFTNFSITKPAASIPNAPQSQRPFVPMPTATTIQNHRQFTPMPTATSTPSARPFVPMPTATTIQTRPFVPMPTATTIGNHRPFVPMPTATSTQPPRPASPPPQPKTALLPTPKTVSSPPKLIIHPPPQPAKNTTLVSVTPSEKPIPSVKGDPNTFFRLQAVPDQIKARVIRLLDKQRPMGMAVCQFLSKYNEVYDELNLRQMRFSDAQEFFQVLATELPIVIELVDGKNRVSLTDESDVREWVATQARTMRHIFPIVVVDTIGDIVLPGETFKAFRPPPRFDCNNNEYVATFISSAISPDELFLQFKGSDYHTALERTMIDLEFYDKAPEERWCVPYEFLSIGLPVITRYPGDKFWHRARINRLYANQKRAVNVTFVDYGGSTVTDYKSLRLMRRDFLALPPQAFKVGLYGVKPILGEKEGWATAARDKILRFSKPYYALATTLIEYRRNMPMVAICDTNTAADIFIHNVLVNDKHAVFDERATMEPNGDKSCFELISKAEDVADEVLRRSKTILPTIARLCLVSTFIEDGIRMWFQWSEQRDYMNSQWGCGYIVATLFVLINMLSQLIGSGLVVSRFHVTIACGILFGTVVLQTFAYSILWDLNFLLRNMSLCGALLLLLAECKAEARTLFAGVPSLGENRPKTYMQLTGRILTVLMFATILHLDVNVFQIIQNIIAIGLMAAVTVGFKTKLSALLLVVWRT</sequence>
<dbReference type="SUPFAM" id="SSF63748">
    <property type="entry name" value="Tudor/PWWP/MBT"/>
    <property type="match status" value="1"/>
</dbReference>
<evidence type="ECO:0000256" key="11">
    <source>
        <dbReference type="SAM" id="Phobius"/>
    </source>
</evidence>
<dbReference type="GO" id="GO:0005737">
    <property type="term" value="C:cytoplasm"/>
    <property type="evidence" value="ECO:0007669"/>
    <property type="project" value="UniProtKB-SubCell"/>
</dbReference>
<protein>
    <submittedName>
        <fullName evidence="14">Uncharacterized protein</fullName>
    </submittedName>
</protein>
<dbReference type="Gene3D" id="2.40.50.90">
    <property type="match status" value="1"/>
</dbReference>
<evidence type="ECO:0000256" key="8">
    <source>
        <dbReference type="ARBA" id="ARBA00022989"/>
    </source>
</evidence>
<dbReference type="InterPro" id="IPR002999">
    <property type="entry name" value="Tudor"/>
</dbReference>
<accession>A0A7R9Q5R1</accession>
<dbReference type="InterPro" id="IPR002995">
    <property type="entry name" value="Surf4"/>
</dbReference>
<dbReference type="OrthoDB" id="7859621at2759"/>
<evidence type="ECO:0000256" key="10">
    <source>
        <dbReference type="SAM" id="MobiDB-lite"/>
    </source>
</evidence>
<feature type="domain" description="HTH OST-type" evidence="13">
    <location>
        <begin position="15"/>
        <end position="85"/>
    </location>
</feature>
<dbReference type="EMBL" id="CAJPIZ010010427">
    <property type="protein sequence ID" value="CAG2112532.1"/>
    <property type="molecule type" value="Genomic_DNA"/>
</dbReference>
<dbReference type="Pfam" id="PF12872">
    <property type="entry name" value="OST-HTH"/>
    <property type="match status" value="1"/>
</dbReference>
<evidence type="ECO:0000256" key="7">
    <source>
        <dbReference type="ARBA" id="ARBA00022871"/>
    </source>
</evidence>
<dbReference type="InterPro" id="IPR050621">
    <property type="entry name" value="Tudor_domain_containing"/>
</dbReference>
<dbReference type="InterPro" id="IPR041966">
    <property type="entry name" value="LOTUS-like"/>
</dbReference>
<evidence type="ECO:0000256" key="6">
    <source>
        <dbReference type="ARBA" id="ARBA00022737"/>
    </source>
</evidence>
<dbReference type="Proteomes" id="UP000759131">
    <property type="component" value="Unassembled WGS sequence"/>
</dbReference>
<reference evidence="14" key="1">
    <citation type="submission" date="2020-11" db="EMBL/GenBank/DDBJ databases">
        <authorList>
            <person name="Tran Van P."/>
        </authorList>
    </citation>
    <scope>NUCLEOTIDE SEQUENCE</scope>
</reference>
<dbReference type="Pfam" id="PF02077">
    <property type="entry name" value="SURF4"/>
    <property type="match status" value="1"/>
</dbReference>
<gene>
    <name evidence="14" type="ORF">OSB1V03_LOCUS12507</name>
</gene>
<feature type="transmembrane region" description="Helical" evidence="11">
    <location>
        <begin position="742"/>
        <end position="761"/>
    </location>
</feature>
<evidence type="ECO:0000313" key="15">
    <source>
        <dbReference type="Proteomes" id="UP000759131"/>
    </source>
</evidence>
<dbReference type="GO" id="GO:0030154">
    <property type="term" value="P:cell differentiation"/>
    <property type="evidence" value="ECO:0007669"/>
    <property type="project" value="UniProtKB-ARBA"/>
</dbReference>
<keyword evidence="7" id="KW-0221">Differentiation</keyword>
<evidence type="ECO:0000256" key="1">
    <source>
        <dbReference type="ARBA" id="ARBA00004141"/>
    </source>
</evidence>
<dbReference type="Gene3D" id="3.30.420.610">
    <property type="entry name" value="LOTUS domain-like"/>
    <property type="match status" value="1"/>
</dbReference>
<dbReference type="Gene3D" id="2.30.30.140">
    <property type="match status" value="1"/>
</dbReference>
<comment type="similarity">
    <text evidence="3">Belongs to the SURF4 family.</text>
</comment>
<evidence type="ECO:0000259" key="12">
    <source>
        <dbReference type="PROSITE" id="PS50304"/>
    </source>
</evidence>
<dbReference type="PROSITE" id="PS50304">
    <property type="entry name" value="TUDOR"/>
    <property type="match status" value="1"/>
</dbReference>
<evidence type="ECO:0000256" key="2">
    <source>
        <dbReference type="ARBA" id="ARBA00004496"/>
    </source>
</evidence>
<evidence type="ECO:0000256" key="4">
    <source>
        <dbReference type="ARBA" id="ARBA00022490"/>
    </source>
</evidence>
<feature type="region of interest" description="Disordered" evidence="10">
    <location>
        <begin position="272"/>
        <end position="310"/>
    </location>
</feature>
<dbReference type="Pfam" id="PF00567">
    <property type="entry name" value="TUDOR"/>
    <property type="match status" value="1"/>
</dbReference>
<dbReference type="CDD" id="cd09972">
    <property type="entry name" value="LOTUS_TDRD_OSKAR"/>
    <property type="match status" value="1"/>
</dbReference>
<feature type="compositionally biased region" description="Pro residues" evidence="10">
    <location>
        <begin position="289"/>
        <end position="299"/>
    </location>
</feature>
<proteinExistence type="inferred from homology"/>